<keyword evidence="5" id="KW-0574">Periplasm</keyword>
<evidence type="ECO:0000256" key="5">
    <source>
        <dbReference type="ARBA" id="ARBA00022764"/>
    </source>
</evidence>
<feature type="chain" id="PRO_5013413586" description="Flagellar P-ring protein" evidence="8">
    <location>
        <begin position="23"/>
        <end position="366"/>
    </location>
</feature>
<dbReference type="NCBIfam" id="NF003676">
    <property type="entry name" value="PRK05303.1"/>
    <property type="match status" value="1"/>
</dbReference>
<evidence type="ECO:0000313" key="9">
    <source>
        <dbReference type="EMBL" id="API61024.1"/>
    </source>
</evidence>
<dbReference type="InterPro" id="IPR001782">
    <property type="entry name" value="Flag_FlgI"/>
</dbReference>
<evidence type="ECO:0000256" key="7">
    <source>
        <dbReference type="ARBA" id="ARBA00032344"/>
    </source>
</evidence>
<dbReference type="PRINTS" id="PR01010">
    <property type="entry name" value="FLGPRINGFLGI"/>
</dbReference>
<evidence type="ECO:0000256" key="4">
    <source>
        <dbReference type="ARBA" id="ARBA00022729"/>
    </source>
</evidence>
<accession>A0A1L3ZZG1</accession>
<evidence type="ECO:0000256" key="6">
    <source>
        <dbReference type="ARBA" id="ARBA00023143"/>
    </source>
</evidence>
<keyword evidence="9" id="KW-0966">Cell projection</keyword>
<organism evidence="9 10">
    <name type="scientific">Tardibacter chloracetimidivorans</name>
    <dbReference type="NCBI Taxonomy" id="1921510"/>
    <lineage>
        <taxon>Bacteria</taxon>
        <taxon>Pseudomonadati</taxon>
        <taxon>Pseudomonadota</taxon>
        <taxon>Alphaproteobacteria</taxon>
        <taxon>Sphingomonadales</taxon>
        <taxon>Sphingomonadaceae</taxon>
        <taxon>Tardibacter</taxon>
    </lineage>
</organism>
<gene>
    <name evidence="8" type="primary">flgI</name>
    <name evidence="9" type="ORF">BSL82_07855</name>
</gene>
<evidence type="ECO:0000256" key="2">
    <source>
        <dbReference type="ARBA" id="ARBA00004117"/>
    </source>
</evidence>
<dbReference type="EMBL" id="CP018221">
    <property type="protein sequence ID" value="API61024.1"/>
    <property type="molecule type" value="Genomic_DNA"/>
</dbReference>
<keyword evidence="9" id="KW-0969">Cilium</keyword>
<proteinExistence type="inferred from homology"/>
<dbReference type="GO" id="GO:0009428">
    <property type="term" value="C:bacterial-type flagellum basal body, distal rod, P ring"/>
    <property type="evidence" value="ECO:0007669"/>
    <property type="project" value="InterPro"/>
</dbReference>
<dbReference type="GO" id="GO:0030288">
    <property type="term" value="C:outer membrane-bounded periplasmic space"/>
    <property type="evidence" value="ECO:0007669"/>
    <property type="project" value="InterPro"/>
</dbReference>
<dbReference type="GO" id="GO:0071973">
    <property type="term" value="P:bacterial-type flagellum-dependent cell motility"/>
    <property type="evidence" value="ECO:0007669"/>
    <property type="project" value="InterPro"/>
</dbReference>
<keyword evidence="4 8" id="KW-0732">Signal</keyword>
<keyword evidence="10" id="KW-1185">Reference proteome</keyword>
<dbReference type="KEGG" id="sphj:BSL82_07855"/>
<reference evidence="10" key="1">
    <citation type="submission" date="2016-11" db="EMBL/GenBank/DDBJ databases">
        <title>Complete Genome Sequence of alachlor-degrading Sphingomonas sp. strain JJ-A5.</title>
        <authorList>
            <person name="Lee H."/>
            <person name="Ka J.-O."/>
        </authorList>
    </citation>
    <scope>NUCLEOTIDE SEQUENCE [LARGE SCALE GENOMIC DNA]</scope>
    <source>
        <strain evidence="10">JJ-A5</strain>
    </source>
</reference>
<dbReference type="STRING" id="1921510.BSL82_07855"/>
<dbReference type="Proteomes" id="UP000182063">
    <property type="component" value="Chromosome"/>
</dbReference>
<protein>
    <recommendedName>
        <fullName evidence="3 8">Flagellar P-ring protein</fullName>
    </recommendedName>
    <alternativeName>
        <fullName evidence="7 8">Basal body P-ring protein</fullName>
    </alternativeName>
</protein>
<feature type="signal peptide" evidence="8">
    <location>
        <begin position="1"/>
        <end position="22"/>
    </location>
</feature>
<comment type="function">
    <text evidence="1 8">Assembles around the rod to form the L-ring and probably protects the motor/basal body from shearing forces during rotation.</text>
</comment>
<dbReference type="GO" id="GO:0005198">
    <property type="term" value="F:structural molecule activity"/>
    <property type="evidence" value="ECO:0007669"/>
    <property type="project" value="InterPro"/>
</dbReference>
<dbReference type="PANTHER" id="PTHR30381">
    <property type="entry name" value="FLAGELLAR P-RING PERIPLASMIC PROTEIN FLGI"/>
    <property type="match status" value="1"/>
</dbReference>
<comment type="subcellular location">
    <subcellularLocation>
        <location evidence="2 8">Bacterial flagellum basal body</location>
    </subcellularLocation>
</comment>
<dbReference type="Pfam" id="PF02119">
    <property type="entry name" value="FlgI"/>
    <property type="match status" value="1"/>
</dbReference>
<dbReference type="PANTHER" id="PTHR30381:SF0">
    <property type="entry name" value="FLAGELLAR P-RING PROTEIN"/>
    <property type="match status" value="1"/>
</dbReference>
<sequence precursor="true">MTKHLRLAAMALLCLVATPASAERIKDLGNFAGIRTNQLVGYGIVVGLNGTGDDNLEYTIQSMKSAIARFGVVIPPNVKASLKNAAAVMITADLPPFAKPGQKIDVTVSAIGKAKSLRGGNLLLTPLVGADGEPYAMAQGSLAVGGLGVEGGDGSQVVVNVPSSGRIPDGATVERMVDTPFNTSPALMFNLREADFTTSKRVAEAINGTLGPGAASPLDAVSIQVSAPMDASQRISLVSIVENIEVRPADPVARVVVNSRTGTVVIGANVRVSAAAVSHGSMTVKITENPQVSQPGPFSRGQTAVVADSGIEVEQKGGNMFLFAPGVALDDIVKSVNALGASPGDLVAILEALKQAGALKAELIVI</sequence>
<evidence type="ECO:0000256" key="1">
    <source>
        <dbReference type="ARBA" id="ARBA00002591"/>
    </source>
</evidence>
<comment type="similarity">
    <text evidence="8">Belongs to the FlgI family.</text>
</comment>
<comment type="subunit">
    <text evidence="8">The basal body constitutes a major portion of the flagellar organelle and consists of four rings (L,P,S, and M) mounted on a central rod.</text>
</comment>
<keyword evidence="9" id="KW-0282">Flagellum</keyword>
<dbReference type="AlphaFoldDB" id="A0A1L3ZZG1"/>
<name>A0A1L3ZZG1_9SPHN</name>
<evidence type="ECO:0000313" key="10">
    <source>
        <dbReference type="Proteomes" id="UP000182063"/>
    </source>
</evidence>
<keyword evidence="6 8" id="KW-0975">Bacterial flagellum</keyword>
<evidence type="ECO:0000256" key="3">
    <source>
        <dbReference type="ARBA" id="ARBA00019515"/>
    </source>
</evidence>
<evidence type="ECO:0000256" key="8">
    <source>
        <dbReference type="HAMAP-Rule" id="MF_00416"/>
    </source>
</evidence>
<dbReference type="HAMAP" id="MF_00416">
    <property type="entry name" value="FlgI"/>
    <property type="match status" value="1"/>
</dbReference>